<feature type="transmembrane region" description="Helical" evidence="6">
    <location>
        <begin position="503"/>
        <end position="526"/>
    </location>
</feature>
<evidence type="ECO:0000259" key="8">
    <source>
        <dbReference type="Pfam" id="PF03522"/>
    </source>
</evidence>
<dbReference type="PANTHER" id="PTHR11827">
    <property type="entry name" value="SOLUTE CARRIER FAMILY 12, CATION COTRANSPORTERS"/>
    <property type="match status" value="1"/>
</dbReference>
<keyword evidence="10" id="KW-1185">Reference proteome</keyword>
<feature type="compositionally biased region" description="Acidic residues" evidence="5">
    <location>
        <begin position="1091"/>
        <end position="1107"/>
    </location>
</feature>
<feature type="domain" description="Amino acid permease/ SLC12A" evidence="7">
    <location>
        <begin position="582"/>
        <end position="939"/>
    </location>
</feature>
<feature type="compositionally biased region" description="Basic and acidic residues" evidence="5">
    <location>
        <begin position="453"/>
        <end position="465"/>
    </location>
</feature>
<keyword evidence="3 6" id="KW-1133">Transmembrane helix</keyword>
<dbReference type="FunFam" id="1.20.1740.10:FF:000022">
    <property type="entry name" value="Bumetanide-sensitive na-k-cl cotransport protein"/>
    <property type="match status" value="1"/>
</dbReference>
<dbReference type="PANTHER" id="PTHR11827:SF103">
    <property type="entry name" value="SODIUM CHLORIDE COTRANSPORTER 69, ISOFORM E"/>
    <property type="match status" value="1"/>
</dbReference>
<dbReference type="Proteomes" id="UP001519460">
    <property type="component" value="Unassembled WGS sequence"/>
</dbReference>
<evidence type="ECO:0000256" key="1">
    <source>
        <dbReference type="ARBA" id="ARBA00004141"/>
    </source>
</evidence>
<sequence length="1426" mass="157226">MVLGADDENRTVVPVKGRTQQQTSNGQYHSRTDSNGQVPIASKVYIEMDRVSHPGSTTQHHTNDPASISRQEGSTEIDIGSSRQFPSHGSTALPLASHNVRDERKTIGESVSKVTISGNSRDGSFTNDDREPAVNGRRHSRKVGVFHMSSPSPHAVFLAGESRENGDSEETEGMGNYTKHVGQTIPEEGQSFQPRRQQQVSQSPRRNVEIVVTGPENTEVDLDSGVDTEAGTPSPGLDPKPTATTTTTHSGENDASEQQSSRFQLHPVYEKRPGALKGTRKISQDSSGLTGAPRKISFQNPVRKISAGSDGSSANSQFVPSRKGSMVTIDQIPHIINASLQSYLQHAVDSESITEEAEDPDVEFRRSRAPRMSIFSMHSRRSSGQSDVTFWDPEESLPHADHYRHAYAHGFDQFDGYRPRPTLYQLREEPDSPTKSSVSAPLGEDLQEEKEDLEAGEKKSEKEIQPSEKKGWIQGVLVRCLLNIFGVMLFLRLTWITGQAGVGLATVIILLSSVVTTLTTMSMAAICTNGEVRGGGAYYMISRSLGPEFGGAIGVIFSLANAVAAAMYVVGFAETLRDLVKTKAQLVLLVVLIVSIINYVVGTFLPPDEEQRRAGFVGYQAELFMQNLGPDFRESDGVQYSFFKVFAIFFPAATGILAGANISGDLKNPSSDIPKGTFLAIFITTIAYVGIVCTTGGSMLRDAVGTAVSMATNVTMSLEDIQQCGNATCQFGLHNSHAIMGVASAFGPLIYAGIFSATLSSALASLVSAPKVFQALGKDKLFPLIGYFAKGYGKNGEPRRGYLLTFLICIGMTCIGSLDIIAPIISNFFLMAYALINFSCFDAAFANSPGFRPSFRLYNKWLSLLGALVCVVIMFLLGWWAALVTVIVVTALYVYIKYRKPDVNWGSSGQAHAYNDALKSTLHLMDVNEHVKNFRPQILVLSGYPRNRPALVDLAASITKRQSLLLCAHIFKGDMQNHLRHLRSTAAYRWFHNRQIRAFYTSIAAPTVRHGAQALLQSQGLGKLRPNTLLLGFKNNWQLVDPRTVHNYVGIIHDAFDLHYGVGVLRVSGGLDTHKVADSLLDATDDTFDDLDNDSIDDDLSDGDDDSDDRRRKTTIFSETSVTTPTSLDSDVTLKTFSRSTSDGGVKNSGYDSETTDEEDEDEDGDTRKEGTDNGKKEKDGKKQKRTSNGSQENANVVKNEKGSTTAVETGRDGFPRVYHSALSKSESVDETTVSNKFRTKQHGTIDVWWLFDDGGLGLLLPYILSTRKQWRHCRLRVFCAGTKRANLDADHRRMATLLAKFRIDYSDITVLPDLRKKPRRSSYKEFEELIYRWRLWGGETQEDYPWKVSDADLAAHKEKIYMQITIREKLLEHSKEASLIVVTLPVPRKFCPAGLYMAWLDTLTRDLPPTLLLRGNQQSVLTYFS</sequence>
<evidence type="ECO:0000256" key="6">
    <source>
        <dbReference type="SAM" id="Phobius"/>
    </source>
</evidence>
<reference evidence="9 10" key="1">
    <citation type="journal article" date="2023" name="Sci. Data">
        <title>Genome assembly of the Korean intertidal mud-creeper Batillaria attramentaria.</title>
        <authorList>
            <person name="Patra A.K."/>
            <person name="Ho P.T."/>
            <person name="Jun S."/>
            <person name="Lee S.J."/>
            <person name="Kim Y."/>
            <person name="Won Y.J."/>
        </authorList>
    </citation>
    <scope>NUCLEOTIDE SEQUENCE [LARGE SCALE GENOMIC DNA]</scope>
    <source>
        <strain evidence="9">Wonlab-2016</strain>
    </source>
</reference>
<feature type="transmembrane region" description="Helical" evidence="6">
    <location>
        <begin position="549"/>
        <end position="573"/>
    </location>
</feature>
<comment type="subcellular location">
    <subcellularLocation>
        <location evidence="1">Membrane</location>
        <topology evidence="1">Multi-pass membrane protein</topology>
    </subcellularLocation>
</comment>
<proteinExistence type="predicted"/>
<evidence type="ECO:0000313" key="10">
    <source>
        <dbReference type="Proteomes" id="UP001519460"/>
    </source>
</evidence>
<dbReference type="InterPro" id="IPR018491">
    <property type="entry name" value="SLC12_C"/>
</dbReference>
<evidence type="ECO:0000256" key="3">
    <source>
        <dbReference type="ARBA" id="ARBA00022989"/>
    </source>
</evidence>
<feature type="region of interest" description="Disordered" evidence="5">
    <location>
        <begin position="1137"/>
        <end position="1212"/>
    </location>
</feature>
<feature type="transmembrane region" description="Helical" evidence="6">
    <location>
        <begin position="585"/>
        <end position="605"/>
    </location>
</feature>
<evidence type="ECO:0000259" key="7">
    <source>
        <dbReference type="Pfam" id="PF00324"/>
    </source>
</evidence>
<accession>A0ABD0JXA1</accession>
<feature type="compositionally biased region" description="Polar residues" evidence="5">
    <location>
        <begin position="115"/>
        <end position="126"/>
    </location>
</feature>
<dbReference type="EMBL" id="JACVVK020000297">
    <property type="protein sequence ID" value="KAK7479704.1"/>
    <property type="molecule type" value="Genomic_DNA"/>
</dbReference>
<keyword evidence="2 6" id="KW-0812">Transmembrane</keyword>
<gene>
    <name evidence="9" type="ORF">BaRGS_00029080</name>
</gene>
<evidence type="ECO:0000256" key="5">
    <source>
        <dbReference type="SAM" id="MobiDB-lite"/>
    </source>
</evidence>
<feature type="region of interest" description="Disordered" evidence="5">
    <location>
        <begin position="1091"/>
        <end position="1112"/>
    </location>
</feature>
<feature type="region of interest" description="Disordered" evidence="5">
    <location>
        <begin position="115"/>
        <end position="136"/>
    </location>
</feature>
<feature type="transmembrane region" description="Helical" evidence="6">
    <location>
        <begin position="828"/>
        <end position="849"/>
    </location>
</feature>
<feature type="compositionally biased region" description="Polar residues" evidence="5">
    <location>
        <begin position="18"/>
        <end position="35"/>
    </location>
</feature>
<comment type="caution">
    <text evidence="9">The sequence shown here is derived from an EMBL/GenBank/DDBJ whole genome shotgun (WGS) entry which is preliminary data.</text>
</comment>
<feature type="domain" description="Amino acid permease/ SLC12A" evidence="7">
    <location>
        <begin position="475"/>
        <end position="581"/>
    </location>
</feature>
<dbReference type="InterPro" id="IPR004842">
    <property type="entry name" value="SLC12A_fam"/>
</dbReference>
<feature type="region of interest" description="Disordered" evidence="5">
    <location>
        <begin position="1"/>
        <end position="35"/>
    </location>
</feature>
<feature type="compositionally biased region" description="Low complexity" evidence="5">
    <location>
        <begin position="190"/>
        <end position="205"/>
    </location>
</feature>
<evidence type="ECO:0000313" key="9">
    <source>
        <dbReference type="EMBL" id="KAK7479704.1"/>
    </source>
</evidence>
<keyword evidence="4 6" id="KW-0472">Membrane</keyword>
<organism evidence="9 10">
    <name type="scientific">Batillaria attramentaria</name>
    <dbReference type="NCBI Taxonomy" id="370345"/>
    <lineage>
        <taxon>Eukaryota</taxon>
        <taxon>Metazoa</taxon>
        <taxon>Spiralia</taxon>
        <taxon>Lophotrochozoa</taxon>
        <taxon>Mollusca</taxon>
        <taxon>Gastropoda</taxon>
        <taxon>Caenogastropoda</taxon>
        <taxon>Sorbeoconcha</taxon>
        <taxon>Cerithioidea</taxon>
        <taxon>Batillariidae</taxon>
        <taxon>Batillaria</taxon>
    </lineage>
</organism>
<protein>
    <submittedName>
        <fullName evidence="9">Uncharacterized protein</fullName>
    </submittedName>
</protein>
<name>A0ABD0JXA1_9CAEN</name>
<dbReference type="Pfam" id="PF03522">
    <property type="entry name" value="SLC12"/>
    <property type="match status" value="1"/>
</dbReference>
<feature type="compositionally biased region" description="Acidic residues" evidence="5">
    <location>
        <begin position="1154"/>
        <end position="1165"/>
    </location>
</feature>
<feature type="transmembrane region" description="Helical" evidence="6">
    <location>
        <begin position="802"/>
        <end position="822"/>
    </location>
</feature>
<dbReference type="InterPro" id="IPR004841">
    <property type="entry name" value="AA-permease/SLC12A_dom"/>
</dbReference>
<feature type="transmembrane region" description="Helical" evidence="6">
    <location>
        <begin position="642"/>
        <end position="664"/>
    </location>
</feature>
<feature type="domain" description="SLC12A transporter C-terminal" evidence="8">
    <location>
        <begin position="948"/>
        <end position="1426"/>
    </location>
</feature>
<feature type="compositionally biased region" description="Polar residues" evidence="5">
    <location>
        <begin position="1187"/>
        <end position="1208"/>
    </location>
</feature>
<dbReference type="Gene3D" id="1.20.1740.10">
    <property type="entry name" value="Amino acid/polyamine transporter I"/>
    <property type="match status" value="1"/>
</dbReference>
<feature type="transmembrane region" description="Helical" evidence="6">
    <location>
        <begin position="861"/>
        <end position="894"/>
    </location>
</feature>
<feature type="compositionally biased region" description="Basic and acidic residues" evidence="5">
    <location>
        <begin position="1166"/>
        <end position="1181"/>
    </location>
</feature>
<dbReference type="GO" id="GO:0016020">
    <property type="term" value="C:membrane"/>
    <property type="evidence" value="ECO:0007669"/>
    <property type="project" value="UniProtKB-SubCell"/>
</dbReference>
<feature type="transmembrane region" description="Helical" evidence="6">
    <location>
        <begin position="676"/>
        <end position="700"/>
    </location>
</feature>
<feature type="region of interest" description="Disordered" evidence="5">
    <location>
        <begin position="53"/>
        <end position="76"/>
    </location>
</feature>
<feature type="region of interest" description="Disordered" evidence="5">
    <location>
        <begin position="426"/>
        <end position="465"/>
    </location>
</feature>
<evidence type="ECO:0000256" key="4">
    <source>
        <dbReference type="ARBA" id="ARBA00023136"/>
    </source>
</evidence>
<feature type="compositionally biased region" description="Polar residues" evidence="5">
    <location>
        <begin position="54"/>
        <end position="74"/>
    </location>
</feature>
<feature type="region of interest" description="Disordered" evidence="5">
    <location>
        <begin position="188"/>
        <end position="296"/>
    </location>
</feature>
<evidence type="ECO:0000256" key="2">
    <source>
        <dbReference type="ARBA" id="ARBA00022692"/>
    </source>
</evidence>
<dbReference type="Pfam" id="PF00324">
    <property type="entry name" value="AA_permease"/>
    <property type="match status" value="2"/>
</dbReference>